<protein>
    <submittedName>
        <fullName evidence="3">Uncharacterized protein</fullName>
    </submittedName>
</protein>
<feature type="chain" id="PRO_5022881211" evidence="2">
    <location>
        <begin position="25"/>
        <end position="208"/>
    </location>
</feature>
<evidence type="ECO:0000256" key="1">
    <source>
        <dbReference type="SAM" id="MobiDB-lite"/>
    </source>
</evidence>
<name>A0A5C4VPU7_9ACTN</name>
<keyword evidence="4" id="KW-1185">Reference proteome</keyword>
<evidence type="ECO:0000256" key="2">
    <source>
        <dbReference type="SAM" id="SignalP"/>
    </source>
</evidence>
<accession>A0A5C4VPU7</accession>
<sequence length="208" mass="21802">MKNRLGLTFLATGTLLLAAVSACADNDADPQPTTPATSSPTESAEPTTSPSPTSPNDAATANATAAMTDYYSVLDGLRADPSSDLKKLETVAIGAQLNAVQTLVRRQRDQGQRQTGSTAISELKVQSVTLDNSDPDAGKVPTVVIDVCWDVTKVDVLDKSGKSIVSPDRPDTGWTRYTVANYEYAADPAGGWRVATGQDLKQTPCAAS</sequence>
<dbReference type="EMBL" id="VDMP01000026">
    <property type="protein sequence ID" value="TNM37801.1"/>
    <property type="molecule type" value="Genomic_DNA"/>
</dbReference>
<dbReference type="Proteomes" id="UP000313231">
    <property type="component" value="Unassembled WGS sequence"/>
</dbReference>
<dbReference type="AlphaFoldDB" id="A0A5C4VPU7"/>
<gene>
    <name evidence="3" type="ORF">FHP29_18080</name>
</gene>
<comment type="caution">
    <text evidence="3">The sequence shown here is derived from an EMBL/GenBank/DDBJ whole genome shotgun (WGS) entry which is preliminary data.</text>
</comment>
<dbReference type="OrthoDB" id="3781444at2"/>
<feature type="signal peptide" evidence="2">
    <location>
        <begin position="1"/>
        <end position="24"/>
    </location>
</feature>
<evidence type="ECO:0000313" key="4">
    <source>
        <dbReference type="Proteomes" id="UP000313231"/>
    </source>
</evidence>
<feature type="region of interest" description="Disordered" evidence="1">
    <location>
        <begin position="25"/>
        <end position="59"/>
    </location>
</feature>
<feature type="compositionally biased region" description="Low complexity" evidence="1">
    <location>
        <begin position="29"/>
        <end position="59"/>
    </location>
</feature>
<dbReference type="PROSITE" id="PS51257">
    <property type="entry name" value="PROKAR_LIPOPROTEIN"/>
    <property type="match status" value="1"/>
</dbReference>
<evidence type="ECO:0000313" key="3">
    <source>
        <dbReference type="EMBL" id="TNM37801.1"/>
    </source>
</evidence>
<reference evidence="3 4" key="1">
    <citation type="journal article" date="2016" name="Int. J. Syst. Evol. Microbiol.">
        <title>Nocardioides albidus sp. nov., an actinobacterium isolated from garden soil.</title>
        <authorList>
            <person name="Singh H."/>
            <person name="Du J."/>
            <person name="Trinh H."/>
            <person name="Won K."/>
            <person name="Yang J.E."/>
            <person name="Yin C."/>
            <person name="Kook M."/>
            <person name="Yi T.H."/>
        </authorList>
    </citation>
    <scope>NUCLEOTIDE SEQUENCE [LARGE SCALE GENOMIC DNA]</scope>
    <source>
        <strain evidence="3 4">CCTCC AB 2015297</strain>
    </source>
</reference>
<organism evidence="3 4">
    <name type="scientific">Nocardioides albidus</name>
    <dbReference type="NCBI Taxonomy" id="1517589"/>
    <lineage>
        <taxon>Bacteria</taxon>
        <taxon>Bacillati</taxon>
        <taxon>Actinomycetota</taxon>
        <taxon>Actinomycetes</taxon>
        <taxon>Propionibacteriales</taxon>
        <taxon>Nocardioidaceae</taxon>
        <taxon>Nocardioides</taxon>
    </lineage>
</organism>
<proteinExistence type="predicted"/>
<keyword evidence="2" id="KW-0732">Signal</keyword>